<comment type="caution">
    <text evidence="2">The sequence shown here is derived from an EMBL/GenBank/DDBJ whole genome shotgun (WGS) entry which is preliminary data.</text>
</comment>
<accession>A0A1A0DJ86</accession>
<dbReference type="AlphaFoldDB" id="A0A1A0DJ86"/>
<name>A0A1A0DJ86_ACEPA</name>
<proteinExistence type="predicted"/>
<feature type="region of interest" description="Disordered" evidence="1">
    <location>
        <begin position="85"/>
        <end position="114"/>
    </location>
</feature>
<organism evidence="2 3">
    <name type="scientific">Acetobacter pasteurianus</name>
    <name type="common">Acetobacter turbidans</name>
    <dbReference type="NCBI Taxonomy" id="438"/>
    <lineage>
        <taxon>Bacteria</taxon>
        <taxon>Pseudomonadati</taxon>
        <taxon>Pseudomonadota</taxon>
        <taxon>Alphaproteobacteria</taxon>
        <taxon>Acetobacterales</taxon>
        <taxon>Acetobacteraceae</taxon>
        <taxon>Acetobacter</taxon>
    </lineage>
</organism>
<feature type="compositionally biased region" description="Basic and acidic residues" evidence="1">
    <location>
        <begin position="105"/>
        <end position="114"/>
    </location>
</feature>
<reference evidence="2 3" key="1">
    <citation type="submission" date="2016-05" db="EMBL/GenBank/DDBJ databases">
        <title>Genome sequencing of Acetobacter pasteurianus strain SRCM100623.</title>
        <authorList>
            <person name="Song Y.R."/>
        </authorList>
    </citation>
    <scope>NUCLEOTIDE SEQUENCE [LARGE SCALE GENOMIC DNA]</scope>
    <source>
        <strain evidence="2 3">SRCM100623</strain>
    </source>
</reference>
<dbReference type="AntiFam" id="ANF00041">
    <property type="entry name" value="Antisense to RNaseP"/>
</dbReference>
<evidence type="ECO:0000313" key="3">
    <source>
        <dbReference type="Proteomes" id="UP000093796"/>
    </source>
</evidence>
<sequence>MPLATNPNSRAEEPPKPQGFLPFLFGFAPGGVYRASSVTSGAVRSYRTVSPLPSACPIKSHKDFTKSDPEGGLFSVALSLRLPSPAVSRHRSSVEPGLSSLLPVKEQDSDRPTT</sequence>
<gene>
    <name evidence="2" type="ORF">SRCM100623_00474</name>
</gene>
<protein>
    <submittedName>
        <fullName evidence="2">Uncharacterized protein</fullName>
    </submittedName>
</protein>
<dbReference type="eggNOG" id="ENOG50301P8">
    <property type="taxonomic scope" value="Bacteria"/>
</dbReference>
<evidence type="ECO:0000256" key="1">
    <source>
        <dbReference type="SAM" id="MobiDB-lite"/>
    </source>
</evidence>
<dbReference type="Proteomes" id="UP000093796">
    <property type="component" value="Unassembled WGS sequence"/>
</dbReference>
<dbReference type="PATRIC" id="fig|438.15.peg.540"/>
<evidence type="ECO:0000313" key="2">
    <source>
        <dbReference type="EMBL" id="OAZ75050.1"/>
    </source>
</evidence>
<dbReference type="EMBL" id="LYUD01000045">
    <property type="protein sequence ID" value="OAZ75050.1"/>
    <property type="molecule type" value="Genomic_DNA"/>
</dbReference>